<protein>
    <submittedName>
        <fullName evidence="1">Uncharacterized protein</fullName>
    </submittedName>
</protein>
<organism evidence="1 2">
    <name type="scientific">Rotaria socialis</name>
    <dbReference type="NCBI Taxonomy" id="392032"/>
    <lineage>
        <taxon>Eukaryota</taxon>
        <taxon>Metazoa</taxon>
        <taxon>Spiralia</taxon>
        <taxon>Gnathifera</taxon>
        <taxon>Rotifera</taxon>
        <taxon>Eurotatoria</taxon>
        <taxon>Bdelloidea</taxon>
        <taxon>Philodinida</taxon>
        <taxon>Philodinidae</taxon>
        <taxon>Rotaria</taxon>
    </lineage>
</organism>
<gene>
    <name evidence="1" type="ORF">QYT958_LOCUS43982</name>
</gene>
<feature type="non-terminal residue" evidence="1">
    <location>
        <position position="1"/>
    </location>
</feature>
<dbReference type="AlphaFoldDB" id="A0A822DTI1"/>
<accession>A0A822DTI1</accession>
<sequence length="59" mass="6711">KIVSSDNVAKLEGEVSLQNQLLLNMKDAQKDYEDIVLDMDTNMDAMSSILLHMRQQLTD</sequence>
<comment type="caution">
    <text evidence="1">The sequence shown here is derived from an EMBL/GenBank/DDBJ whole genome shotgun (WGS) entry which is preliminary data.</text>
</comment>
<evidence type="ECO:0000313" key="2">
    <source>
        <dbReference type="Proteomes" id="UP000663848"/>
    </source>
</evidence>
<reference evidence="1" key="1">
    <citation type="submission" date="2021-02" db="EMBL/GenBank/DDBJ databases">
        <authorList>
            <person name="Nowell W R."/>
        </authorList>
    </citation>
    <scope>NUCLEOTIDE SEQUENCE</scope>
</reference>
<dbReference type="Proteomes" id="UP000663848">
    <property type="component" value="Unassembled WGS sequence"/>
</dbReference>
<proteinExistence type="predicted"/>
<dbReference type="EMBL" id="CAJOBR010065532">
    <property type="protein sequence ID" value="CAF5082679.1"/>
    <property type="molecule type" value="Genomic_DNA"/>
</dbReference>
<feature type="non-terminal residue" evidence="1">
    <location>
        <position position="59"/>
    </location>
</feature>
<evidence type="ECO:0000313" key="1">
    <source>
        <dbReference type="EMBL" id="CAF5082679.1"/>
    </source>
</evidence>
<name>A0A822DTI1_9BILA</name>